<accession>A0A2I0AIG4</accession>
<gene>
    <name evidence="1" type="ORF">AXF42_Ash003991</name>
</gene>
<organism evidence="1 2">
    <name type="scientific">Apostasia shenzhenica</name>
    <dbReference type="NCBI Taxonomy" id="1088818"/>
    <lineage>
        <taxon>Eukaryota</taxon>
        <taxon>Viridiplantae</taxon>
        <taxon>Streptophyta</taxon>
        <taxon>Embryophyta</taxon>
        <taxon>Tracheophyta</taxon>
        <taxon>Spermatophyta</taxon>
        <taxon>Magnoliopsida</taxon>
        <taxon>Liliopsida</taxon>
        <taxon>Asparagales</taxon>
        <taxon>Orchidaceae</taxon>
        <taxon>Apostasioideae</taxon>
        <taxon>Apostasia</taxon>
    </lineage>
</organism>
<name>A0A2I0AIG4_9ASPA</name>
<dbReference type="Proteomes" id="UP000236161">
    <property type="component" value="Unassembled WGS sequence"/>
</dbReference>
<dbReference type="EMBL" id="KZ451980">
    <property type="protein sequence ID" value="PKA55352.1"/>
    <property type="molecule type" value="Genomic_DNA"/>
</dbReference>
<evidence type="ECO:0000313" key="1">
    <source>
        <dbReference type="EMBL" id="PKA55352.1"/>
    </source>
</evidence>
<protein>
    <submittedName>
        <fullName evidence="1">Uncharacterized protein</fullName>
    </submittedName>
</protein>
<reference evidence="1 2" key="1">
    <citation type="journal article" date="2017" name="Nature">
        <title>The Apostasia genome and the evolution of orchids.</title>
        <authorList>
            <person name="Zhang G.Q."/>
            <person name="Liu K.W."/>
            <person name="Li Z."/>
            <person name="Lohaus R."/>
            <person name="Hsiao Y.Y."/>
            <person name="Niu S.C."/>
            <person name="Wang J.Y."/>
            <person name="Lin Y.C."/>
            <person name="Xu Q."/>
            <person name="Chen L.J."/>
            <person name="Yoshida K."/>
            <person name="Fujiwara S."/>
            <person name="Wang Z.W."/>
            <person name="Zhang Y.Q."/>
            <person name="Mitsuda N."/>
            <person name="Wang M."/>
            <person name="Liu G.H."/>
            <person name="Pecoraro L."/>
            <person name="Huang H.X."/>
            <person name="Xiao X.J."/>
            <person name="Lin M."/>
            <person name="Wu X.Y."/>
            <person name="Wu W.L."/>
            <person name="Chen Y.Y."/>
            <person name="Chang S.B."/>
            <person name="Sakamoto S."/>
            <person name="Ohme-Takagi M."/>
            <person name="Yagi M."/>
            <person name="Zeng S.J."/>
            <person name="Shen C.Y."/>
            <person name="Yeh C.M."/>
            <person name="Luo Y.B."/>
            <person name="Tsai W.C."/>
            <person name="Van de Peer Y."/>
            <person name="Liu Z.J."/>
        </authorList>
    </citation>
    <scope>NUCLEOTIDE SEQUENCE [LARGE SCALE GENOMIC DNA]</scope>
    <source>
        <strain evidence="2">cv. Shenzhen</strain>
        <tissue evidence="1">Stem</tissue>
    </source>
</reference>
<dbReference type="AlphaFoldDB" id="A0A2I0AIG4"/>
<evidence type="ECO:0000313" key="2">
    <source>
        <dbReference type="Proteomes" id="UP000236161"/>
    </source>
</evidence>
<proteinExistence type="predicted"/>
<keyword evidence="2" id="KW-1185">Reference proteome</keyword>
<sequence length="67" mass="7406">MFLDMETGWTENHGATLWETLKGTPLVKKCIIELIGGAFHVLSSGPHRYGCSTLRLFDLGEIICLSP</sequence>